<dbReference type="FunFam" id="3.40.50.720:FF:000084">
    <property type="entry name" value="Short-chain dehydrogenase reductase"/>
    <property type="match status" value="1"/>
</dbReference>
<dbReference type="EMBL" id="CM000913">
    <property type="protein sequence ID" value="EFG07925.1"/>
    <property type="molecule type" value="Genomic_DNA"/>
</dbReference>
<evidence type="ECO:0000259" key="4">
    <source>
        <dbReference type="SMART" id="SM00822"/>
    </source>
</evidence>
<comment type="similarity">
    <text evidence="1">Belongs to the short-chain dehydrogenases/reductases (SDR) family.</text>
</comment>
<dbReference type="AlphaFoldDB" id="E2PVL1"/>
<dbReference type="CDD" id="cd05233">
    <property type="entry name" value="SDR_c"/>
    <property type="match status" value="1"/>
</dbReference>
<proteinExistence type="inferred from homology"/>
<dbReference type="KEGG" id="sclf:BB341_14290"/>
<feature type="region of interest" description="Disordered" evidence="3">
    <location>
        <begin position="1"/>
        <end position="20"/>
    </location>
</feature>
<dbReference type="PANTHER" id="PTHR43391:SF12">
    <property type="entry name" value="OXIDOREDUCTASE EPHD-RELATED"/>
    <property type="match status" value="1"/>
</dbReference>
<dbReference type="InterPro" id="IPR020904">
    <property type="entry name" value="Sc_DH/Rdtase_CS"/>
</dbReference>
<dbReference type="OrthoDB" id="4220752at2"/>
<evidence type="ECO:0000256" key="1">
    <source>
        <dbReference type="ARBA" id="ARBA00006484"/>
    </source>
</evidence>
<dbReference type="eggNOG" id="COG2267">
    <property type="taxonomic scope" value="Bacteria"/>
</dbReference>
<feature type="domain" description="Ketoreductase" evidence="4">
    <location>
        <begin position="444"/>
        <end position="630"/>
    </location>
</feature>
<protein>
    <submittedName>
        <fullName evidence="5">Short chain dehydrogenase</fullName>
    </submittedName>
</protein>
<dbReference type="PROSITE" id="PS00061">
    <property type="entry name" value="ADH_SHORT"/>
    <property type="match status" value="1"/>
</dbReference>
<accession>E2PVL1</accession>
<keyword evidence="6" id="KW-1185">Reference proteome</keyword>
<dbReference type="Gene3D" id="3.40.50.720">
    <property type="entry name" value="NAD(P)-binding Rossmann-like Domain"/>
    <property type="match status" value="1"/>
</dbReference>
<evidence type="ECO:0000313" key="5">
    <source>
        <dbReference type="EMBL" id="EFG07925.1"/>
    </source>
</evidence>
<dbReference type="Proteomes" id="UP000002357">
    <property type="component" value="Chromosome"/>
</dbReference>
<dbReference type="STRING" id="1901.BB341_14290"/>
<dbReference type="Gene3D" id="3.40.50.1820">
    <property type="entry name" value="alpha/beta hydrolase"/>
    <property type="match status" value="1"/>
</dbReference>
<evidence type="ECO:0000256" key="3">
    <source>
        <dbReference type="SAM" id="MobiDB-lite"/>
    </source>
</evidence>
<dbReference type="InterPro" id="IPR036291">
    <property type="entry name" value="NAD(P)-bd_dom_sf"/>
</dbReference>
<dbReference type="eggNOG" id="COG0300">
    <property type="taxonomic scope" value="Bacteria"/>
</dbReference>
<dbReference type="PRINTS" id="PR00080">
    <property type="entry name" value="SDRFAMILY"/>
</dbReference>
<sequence length="711" mass="75106">MGQGEGTGAVGDGAGRRKGERAIPAPKAIPAGIGAVTGHGPLRQCHLGLRTACGTEGGPADVSGQDIRERRVRTGGIELSVAERGDPDRPTIVLVHGYPDSKAVWSPVAERLADRFHVVAYDVRGHGRSTAPRPLRGGFTLEKLTDDFLAVADAVSPGRPVHLVGHDWGSVQSWEFVTVERAAARIASFTSLCGPSLDHAAHWFRARLSRPTPRGLSQVVEQGVRSWYVGFFHTPVLPELLVRGPVGSRWVARLERVEKVPDGDRPAGSLRRDALHGLWLYRDNIRARARRPRTDAVTGVPVQVITPTGDPFLSGHIHDDLERWAPRLTRRTLRARHWCPRSRPDQLSSWIADFVLEQEAAGAAGAADTAGVPGAGAAATAAAGTAGTAGTAGGLRGVLRTLRRGARPVRGTARGPVAEEAGSRKAVAARAAGRDRCAERFGGQLVLVTGAASGIGRATALAFAAAGARVVLVDRDAEGAAAAAGAARRAGAPAAWAEAVDVADAEAMEKLAERVAREYGVVDVLVNNAGIAVAGSFLDTGAEDWRRVIDVNLWGVVHGCRLFARQMADRGQGGHIVTIASAAGYQPSRILPAYSTSKAAVLMLSQCLRAELAGRGIGVTAVCPGIVRTNITATTRFTGVDAAEEQRLRDQVTRRYQMRGFPPEKVADAVLRAVLENRAVVPVTPEAHGLLALSRISPKAIRALARLTPPR</sequence>
<evidence type="ECO:0000256" key="2">
    <source>
        <dbReference type="ARBA" id="ARBA00023002"/>
    </source>
</evidence>
<dbReference type="InterPro" id="IPR002347">
    <property type="entry name" value="SDR_fam"/>
</dbReference>
<dbReference type="GO" id="GO:0016491">
    <property type="term" value="F:oxidoreductase activity"/>
    <property type="evidence" value="ECO:0007669"/>
    <property type="project" value="UniProtKB-KW"/>
</dbReference>
<feature type="compositionally biased region" description="Gly residues" evidence="3">
    <location>
        <begin position="1"/>
        <end position="13"/>
    </location>
</feature>
<dbReference type="Pfam" id="PF00106">
    <property type="entry name" value="adh_short"/>
    <property type="match status" value="1"/>
</dbReference>
<dbReference type="SUPFAM" id="SSF51735">
    <property type="entry name" value="NAD(P)-binding Rossmann-fold domains"/>
    <property type="match status" value="1"/>
</dbReference>
<organism evidence="5 6">
    <name type="scientific">Streptomyces clavuligerus</name>
    <dbReference type="NCBI Taxonomy" id="1901"/>
    <lineage>
        <taxon>Bacteria</taxon>
        <taxon>Bacillati</taxon>
        <taxon>Actinomycetota</taxon>
        <taxon>Actinomycetes</taxon>
        <taxon>Kitasatosporales</taxon>
        <taxon>Streptomycetaceae</taxon>
        <taxon>Streptomyces</taxon>
    </lineage>
</organism>
<dbReference type="SUPFAM" id="SSF53474">
    <property type="entry name" value="alpha/beta-Hydrolases"/>
    <property type="match status" value="1"/>
</dbReference>
<dbReference type="PRINTS" id="PR00081">
    <property type="entry name" value="GDHRDH"/>
</dbReference>
<reference evidence="5 6" key="1">
    <citation type="journal article" date="2010" name="Genome Biol. Evol.">
        <title>The sequence of a 1.8-mb bacterial linear plasmid reveals a rich evolutionary reservoir of secondary metabolic pathways.</title>
        <authorList>
            <person name="Medema M.H."/>
            <person name="Trefzer A."/>
            <person name="Kovalchuk A."/>
            <person name="van den Berg M."/>
            <person name="Mueller U."/>
            <person name="Heijne W."/>
            <person name="Wu L."/>
            <person name="Alam M.T."/>
            <person name="Ronning C.M."/>
            <person name="Nierman W.C."/>
            <person name="Bovenberg R.A.L."/>
            <person name="Breitling R."/>
            <person name="Takano E."/>
        </authorList>
    </citation>
    <scope>NUCLEOTIDE SEQUENCE [LARGE SCALE GENOMIC DNA]</scope>
    <source>
        <strain evidence="6">ATCC 27064 / DSM 738 / JCM 4710 / NBRC 13307 / NCIMB 12785 / NRRL 3585 / VKM Ac-602</strain>
    </source>
</reference>
<keyword evidence="2" id="KW-0560">Oxidoreductase</keyword>
<name>E2PVL1_STRCL</name>
<gene>
    <name evidence="5" type="ORF">SCLAV_2852</name>
</gene>
<dbReference type="Pfam" id="PF00561">
    <property type="entry name" value="Abhydrolase_1"/>
    <property type="match status" value="1"/>
</dbReference>
<evidence type="ECO:0000313" key="6">
    <source>
        <dbReference type="Proteomes" id="UP000002357"/>
    </source>
</evidence>
<dbReference type="InterPro" id="IPR000073">
    <property type="entry name" value="AB_hydrolase_1"/>
</dbReference>
<dbReference type="InterPro" id="IPR057326">
    <property type="entry name" value="KR_dom"/>
</dbReference>
<dbReference type="InterPro" id="IPR029058">
    <property type="entry name" value="AB_hydrolase_fold"/>
</dbReference>
<dbReference type="PANTHER" id="PTHR43391">
    <property type="entry name" value="RETINOL DEHYDROGENASE-RELATED"/>
    <property type="match status" value="1"/>
</dbReference>
<dbReference type="SMART" id="SM00822">
    <property type="entry name" value="PKS_KR"/>
    <property type="match status" value="1"/>
</dbReference>